<dbReference type="InterPro" id="IPR036515">
    <property type="entry name" value="Transposase_17_sf"/>
</dbReference>
<reference evidence="2 3" key="1">
    <citation type="submission" date="2020-08" db="EMBL/GenBank/DDBJ databases">
        <title>Genomic Encyclopedia of Type Strains, Phase IV (KMG-V): Genome sequencing to study the core and pangenomes of soil and plant-associated prokaryotes.</title>
        <authorList>
            <person name="Whitman W."/>
        </authorList>
    </citation>
    <scope>NUCLEOTIDE SEQUENCE [LARGE SCALE GENOMIC DNA]</scope>
    <source>
        <strain evidence="2 3">ANJLi2</strain>
    </source>
</reference>
<sequence>MAIKTNHQLTEATWFITFTCYNWIPLFEIAKAHHLVYNWLKLIADKYQIQTHAFVIMPNHVHILIRIENDLLNLNKIISNGKRFIAYELINLLKVANQNNVLGQLSSACTSLEISKGQLHKTFESSFDAKPIYTREFLFQKLDYIHHNPVSGKWNLCEEYTEYPHSSASYYIDEKPNSFVSIVDYRDYWI</sequence>
<organism evidence="2 3">
    <name type="scientific">Mucilaginibacter lappiensis</name>
    <dbReference type="NCBI Taxonomy" id="354630"/>
    <lineage>
        <taxon>Bacteria</taxon>
        <taxon>Pseudomonadati</taxon>
        <taxon>Bacteroidota</taxon>
        <taxon>Sphingobacteriia</taxon>
        <taxon>Sphingobacteriales</taxon>
        <taxon>Sphingobacteriaceae</taxon>
        <taxon>Mucilaginibacter</taxon>
    </lineage>
</organism>
<feature type="domain" description="Transposase IS200-like" evidence="1">
    <location>
        <begin position="9"/>
        <end position="148"/>
    </location>
</feature>
<accession>A0ABR6PN50</accession>
<keyword evidence="3" id="KW-1185">Reference proteome</keyword>
<dbReference type="SUPFAM" id="SSF143422">
    <property type="entry name" value="Transposase IS200-like"/>
    <property type="match status" value="1"/>
</dbReference>
<evidence type="ECO:0000313" key="2">
    <source>
        <dbReference type="EMBL" id="MBB6111202.1"/>
    </source>
</evidence>
<dbReference type="PANTHER" id="PTHR36966">
    <property type="entry name" value="REP-ASSOCIATED TYROSINE TRANSPOSASE"/>
    <property type="match status" value="1"/>
</dbReference>
<dbReference type="PANTHER" id="PTHR36966:SF1">
    <property type="entry name" value="REP-ASSOCIATED TYROSINE TRANSPOSASE"/>
    <property type="match status" value="1"/>
</dbReference>
<dbReference type="InterPro" id="IPR052715">
    <property type="entry name" value="RAYT_transposase"/>
</dbReference>
<evidence type="ECO:0000313" key="3">
    <source>
        <dbReference type="Proteomes" id="UP000541583"/>
    </source>
</evidence>
<dbReference type="SMART" id="SM01321">
    <property type="entry name" value="Y1_Tnp"/>
    <property type="match status" value="1"/>
</dbReference>
<gene>
    <name evidence="2" type="ORF">HDF23_003970</name>
</gene>
<dbReference type="EMBL" id="JACHCB010000011">
    <property type="protein sequence ID" value="MBB6111202.1"/>
    <property type="molecule type" value="Genomic_DNA"/>
</dbReference>
<name>A0ABR6PN50_9SPHI</name>
<dbReference type="InterPro" id="IPR002686">
    <property type="entry name" value="Transposase_17"/>
</dbReference>
<dbReference type="Proteomes" id="UP000541583">
    <property type="component" value="Unassembled WGS sequence"/>
</dbReference>
<dbReference type="RefSeq" id="WP_076375408.1">
    <property type="nucleotide sequence ID" value="NZ_FTMG01000011.1"/>
</dbReference>
<dbReference type="Gene3D" id="3.30.70.1290">
    <property type="entry name" value="Transposase IS200-like"/>
    <property type="match status" value="1"/>
</dbReference>
<proteinExistence type="predicted"/>
<protein>
    <submittedName>
        <fullName evidence="2">REP element-mobilizing transposase RayT</fullName>
    </submittedName>
</protein>
<evidence type="ECO:0000259" key="1">
    <source>
        <dbReference type="SMART" id="SM01321"/>
    </source>
</evidence>
<comment type="caution">
    <text evidence="2">The sequence shown here is derived from an EMBL/GenBank/DDBJ whole genome shotgun (WGS) entry which is preliminary data.</text>
</comment>